<dbReference type="InterPro" id="IPR027417">
    <property type="entry name" value="P-loop_NTPase"/>
</dbReference>
<organism evidence="5">
    <name type="scientific">Chloropicon laureae</name>
    <dbReference type="NCBI Taxonomy" id="464258"/>
    <lineage>
        <taxon>Eukaryota</taxon>
        <taxon>Viridiplantae</taxon>
        <taxon>Chlorophyta</taxon>
        <taxon>Chloropicophyceae</taxon>
        <taxon>Chloropicales</taxon>
        <taxon>Chloropicaceae</taxon>
        <taxon>Chloropicon</taxon>
    </lineage>
</organism>
<dbReference type="NCBIfam" id="TIGR00231">
    <property type="entry name" value="small_GTP"/>
    <property type="match status" value="1"/>
</dbReference>
<dbReference type="GO" id="GO:0005525">
    <property type="term" value="F:GTP binding"/>
    <property type="evidence" value="ECO:0007669"/>
    <property type="project" value="UniProtKB-KW"/>
</dbReference>
<dbReference type="Pfam" id="PF00071">
    <property type="entry name" value="Ras"/>
    <property type="match status" value="1"/>
</dbReference>
<dbReference type="SUPFAM" id="SSF52540">
    <property type="entry name" value="P-loop containing nucleoside triphosphate hydrolases"/>
    <property type="match status" value="1"/>
</dbReference>
<name>A0A7S2Z3A7_9CHLO</name>
<dbReference type="EMBL" id="HBHU01007387">
    <property type="protein sequence ID" value="CAE0019942.1"/>
    <property type="molecule type" value="Transcribed_RNA"/>
</dbReference>
<dbReference type="PRINTS" id="PR00449">
    <property type="entry name" value="RASTRNSFRMNG"/>
</dbReference>
<protein>
    <submittedName>
        <fullName evidence="5">Uncharacterized protein</fullName>
    </submittedName>
</protein>
<accession>A0A7S2Z3A7</accession>
<dbReference type="InterPro" id="IPR005225">
    <property type="entry name" value="Small_GTP-bd"/>
</dbReference>
<comment type="subcellular location">
    <subcellularLocation>
        <location evidence="4">Endomembrane system</location>
        <topology evidence="4">Lipid-anchor</topology>
    </subcellularLocation>
</comment>
<dbReference type="PROSITE" id="PS51420">
    <property type="entry name" value="RHO"/>
    <property type="match status" value="1"/>
</dbReference>
<comment type="similarity">
    <text evidence="1">Belongs to the small GTPase superfamily. Rab family.</text>
</comment>
<dbReference type="Gene3D" id="3.40.50.300">
    <property type="entry name" value="P-loop containing nucleotide triphosphate hydrolases"/>
    <property type="match status" value="1"/>
</dbReference>
<dbReference type="PANTHER" id="PTHR47977">
    <property type="entry name" value="RAS-RELATED PROTEIN RAB"/>
    <property type="match status" value="1"/>
</dbReference>
<evidence type="ECO:0000256" key="4">
    <source>
        <dbReference type="ARBA" id="ARBA00037868"/>
    </source>
</evidence>
<dbReference type="InterPro" id="IPR001806">
    <property type="entry name" value="Small_GTPase"/>
</dbReference>
<evidence type="ECO:0000313" key="5">
    <source>
        <dbReference type="EMBL" id="CAE0019942.1"/>
    </source>
</evidence>
<keyword evidence="3" id="KW-0342">GTP-binding</keyword>
<dbReference type="GO" id="GO:0012505">
    <property type="term" value="C:endomembrane system"/>
    <property type="evidence" value="ECO:0007669"/>
    <property type="project" value="UniProtKB-SubCell"/>
</dbReference>
<dbReference type="SMART" id="SM00174">
    <property type="entry name" value="RHO"/>
    <property type="match status" value="1"/>
</dbReference>
<dbReference type="AlphaFoldDB" id="A0A7S2Z3A7"/>
<keyword evidence="2" id="KW-0547">Nucleotide-binding</keyword>
<dbReference type="PROSITE" id="PS51419">
    <property type="entry name" value="RAB"/>
    <property type="match status" value="1"/>
</dbReference>
<dbReference type="GO" id="GO:0003924">
    <property type="term" value="F:GTPase activity"/>
    <property type="evidence" value="ECO:0007669"/>
    <property type="project" value="InterPro"/>
</dbReference>
<reference evidence="5" key="1">
    <citation type="submission" date="2021-01" db="EMBL/GenBank/DDBJ databases">
        <authorList>
            <person name="Corre E."/>
            <person name="Pelletier E."/>
            <person name="Niang G."/>
            <person name="Scheremetjew M."/>
            <person name="Finn R."/>
            <person name="Kale V."/>
            <person name="Holt S."/>
            <person name="Cochrane G."/>
            <person name="Meng A."/>
            <person name="Brown T."/>
            <person name="Cohen L."/>
        </authorList>
    </citation>
    <scope>NUCLEOTIDE SEQUENCE</scope>
    <source>
        <strain evidence="5">RCC856</strain>
    </source>
</reference>
<dbReference type="PROSITE" id="PS51421">
    <property type="entry name" value="RAS"/>
    <property type="match status" value="1"/>
</dbReference>
<evidence type="ECO:0000256" key="2">
    <source>
        <dbReference type="ARBA" id="ARBA00022741"/>
    </source>
</evidence>
<dbReference type="CDD" id="cd00154">
    <property type="entry name" value="Rab"/>
    <property type="match status" value="1"/>
</dbReference>
<proteinExistence type="inferred from homology"/>
<evidence type="ECO:0000256" key="3">
    <source>
        <dbReference type="ARBA" id="ARBA00023134"/>
    </source>
</evidence>
<dbReference type="SMART" id="SM00173">
    <property type="entry name" value="RAS"/>
    <property type="match status" value="1"/>
</dbReference>
<sequence length="246" mass="27221">MPTYQTLPGDGEGQRTTGAGMPVLKLLIIGDSGVGKSCLLWRWTDDSFDDEFVSTLGMDFRVKNLEVPQPQPSASASASGHHGGAKKQWCRMQVWDTAGQEKFRRITSSYYRGAHGALLLYAVNDRSSFLNVERWIEDFDKYSDEGTPVLLVGNKCDLAQDRTVTVREGEELAARLGCATFFETSAKTNARVSEAFEEVATKMLAVHEARAAVEKTTASQRRISDNVPDFDQLIPRKKAKACCTIM</sequence>
<dbReference type="InterPro" id="IPR050227">
    <property type="entry name" value="Rab"/>
</dbReference>
<evidence type="ECO:0000256" key="1">
    <source>
        <dbReference type="ARBA" id="ARBA00006270"/>
    </source>
</evidence>
<dbReference type="SMART" id="SM00175">
    <property type="entry name" value="RAB"/>
    <property type="match status" value="1"/>
</dbReference>
<dbReference type="FunFam" id="3.40.50.300:FF:001447">
    <property type="entry name" value="Ras-related protein Rab-1B"/>
    <property type="match status" value="1"/>
</dbReference>
<dbReference type="SMART" id="SM00176">
    <property type="entry name" value="RAN"/>
    <property type="match status" value="1"/>
</dbReference>
<gene>
    <name evidence="5" type="ORF">CLAU1311_LOCUS4791</name>
</gene>